<proteinExistence type="predicted"/>
<organism evidence="2 3">
    <name type="scientific">Clostridium beijerinckii</name>
    <name type="common">Clostridium MP</name>
    <dbReference type="NCBI Taxonomy" id="1520"/>
    <lineage>
        <taxon>Bacteria</taxon>
        <taxon>Bacillati</taxon>
        <taxon>Bacillota</taxon>
        <taxon>Clostridia</taxon>
        <taxon>Eubacteriales</taxon>
        <taxon>Clostridiaceae</taxon>
        <taxon>Clostridium</taxon>
    </lineage>
</organism>
<evidence type="ECO:0000256" key="1">
    <source>
        <dbReference type="SAM" id="Phobius"/>
    </source>
</evidence>
<keyword evidence="1" id="KW-0472">Membrane</keyword>
<protein>
    <recommendedName>
        <fullName evidence="4">Lipocalin-like domain-containing protein</fullName>
    </recommendedName>
</protein>
<dbReference type="KEGG" id="cbei:LF65_02092"/>
<feature type="transmembrane region" description="Helical" evidence="1">
    <location>
        <begin position="9"/>
        <end position="27"/>
    </location>
</feature>
<sequence length="172" mass="19299">MKNSKSKSLYILVIILFIVIISAFSFFRHSNSNPPKGNSDLSNNESQDPSYYKNLYGTWTIEKHIPSNIKTTLSESTISLCIGQKFTIEKDKISSIYGAVSDPTINEGTITATEFYNTYNDTFKNLGISGDKIKYIKITEPEKTTHSATLFITDDEKVYALLGGALFELKKQ</sequence>
<dbReference type="OrthoDB" id="1912987at2"/>
<dbReference type="Proteomes" id="UP000031866">
    <property type="component" value="Chromosome"/>
</dbReference>
<dbReference type="EMBL" id="CP010086">
    <property type="protein sequence ID" value="AJG98684.1"/>
    <property type="molecule type" value="Genomic_DNA"/>
</dbReference>
<reference evidence="3" key="1">
    <citation type="submission" date="2014-12" db="EMBL/GenBank/DDBJ databases">
        <title>Genome sequence of Clostridium beijerinckii strain 59B.</title>
        <authorList>
            <person name="Little G.T."/>
            <person name="Minton N.P."/>
        </authorList>
    </citation>
    <scope>NUCLEOTIDE SEQUENCE [LARGE SCALE GENOMIC DNA]</scope>
    <source>
        <strain evidence="3">59B</strain>
    </source>
</reference>
<name>A0A0B5Q918_CLOBE</name>
<keyword evidence="1" id="KW-0812">Transmembrane</keyword>
<keyword evidence="1" id="KW-1133">Transmembrane helix</keyword>
<evidence type="ECO:0000313" key="3">
    <source>
        <dbReference type="Proteomes" id="UP000031866"/>
    </source>
</evidence>
<dbReference type="RefSeq" id="WP_041895955.1">
    <property type="nucleotide sequence ID" value="NZ_CP010086.2"/>
</dbReference>
<dbReference type="AlphaFoldDB" id="A0A0B5Q918"/>
<accession>A0A0B5Q918</accession>
<gene>
    <name evidence="2" type="ORF">LF65_02092</name>
</gene>
<evidence type="ECO:0008006" key="4">
    <source>
        <dbReference type="Google" id="ProtNLM"/>
    </source>
</evidence>
<evidence type="ECO:0000313" key="2">
    <source>
        <dbReference type="EMBL" id="AJG98684.1"/>
    </source>
</evidence>